<name>A0AAV2C7L8_9ROSI</name>
<evidence type="ECO:0000256" key="4">
    <source>
        <dbReference type="ARBA" id="ARBA00047606"/>
    </source>
</evidence>
<dbReference type="GO" id="GO:0047213">
    <property type="term" value="F:anthocyanidin 3-O-glucosyltransferase activity"/>
    <property type="evidence" value="ECO:0007669"/>
    <property type="project" value="UniProtKB-EC"/>
</dbReference>
<dbReference type="Proteomes" id="UP001497516">
    <property type="component" value="Chromosome 1"/>
</dbReference>
<organism evidence="7 8">
    <name type="scientific">Linum trigynum</name>
    <dbReference type="NCBI Taxonomy" id="586398"/>
    <lineage>
        <taxon>Eukaryota</taxon>
        <taxon>Viridiplantae</taxon>
        <taxon>Streptophyta</taxon>
        <taxon>Embryophyta</taxon>
        <taxon>Tracheophyta</taxon>
        <taxon>Spermatophyta</taxon>
        <taxon>Magnoliopsida</taxon>
        <taxon>eudicotyledons</taxon>
        <taxon>Gunneridae</taxon>
        <taxon>Pentapetalae</taxon>
        <taxon>rosids</taxon>
        <taxon>fabids</taxon>
        <taxon>Malpighiales</taxon>
        <taxon>Linaceae</taxon>
        <taxon>Linum</taxon>
    </lineage>
</organism>
<dbReference type="FunFam" id="3.40.50.2000:FF:000056">
    <property type="entry name" value="Glycosyltransferase"/>
    <property type="match status" value="1"/>
</dbReference>
<evidence type="ECO:0000256" key="2">
    <source>
        <dbReference type="ARBA" id="ARBA00009995"/>
    </source>
</evidence>
<evidence type="ECO:0000313" key="7">
    <source>
        <dbReference type="EMBL" id="CAL1352174.1"/>
    </source>
</evidence>
<reference evidence="7 8" key="1">
    <citation type="submission" date="2024-04" db="EMBL/GenBank/DDBJ databases">
        <authorList>
            <person name="Fracassetti M."/>
        </authorList>
    </citation>
    <scope>NUCLEOTIDE SEQUENCE [LARGE SCALE GENOMIC DNA]</scope>
</reference>
<comment type="similarity">
    <text evidence="2 5">Belongs to the UDP-glycosyltransferase family.</text>
</comment>
<keyword evidence="5" id="KW-0328">Glycosyltransferase</keyword>
<evidence type="ECO:0000256" key="3">
    <source>
        <dbReference type="ARBA" id="ARBA00022679"/>
    </source>
</evidence>
<comment type="catalytic activity">
    <reaction evidence="4">
        <text>an anthocyanidin + UDP-alpha-D-glucose + H(+) = an anthocyanidin 3-O-beta-D-glucoside + UDP</text>
        <dbReference type="Rhea" id="RHEA:20093"/>
        <dbReference type="ChEBI" id="CHEBI:15378"/>
        <dbReference type="ChEBI" id="CHEBI:16307"/>
        <dbReference type="ChEBI" id="CHEBI:58223"/>
        <dbReference type="ChEBI" id="CHEBI:58885"/>
        <dbReference type="ChEBI" id="CHEBI:143576"/>
        <dbReference type="EC" id="2.4.1.115"/>
    </reaction>
</comment>
<dbReference type="InterPro" id="IPR002213">
    <property type="entry name" value="UDP_glucos_trans"/>
</dbReference>
<dbReference type="PANTHER" id="PTHR48048">
    <property type="entry name" value="GLYCOSYLTRANSFERASE"/>
    <property type="match status" value="1"/>
</dbReference>
<sequence length="494" mass="54011">MTTPELIMIPIPAIGHLPPIFEFSKRLVSRNDRLSVTIVLIRTPFTPEVDSFSDSLADSCDPNRIKFIRISGQTLPSPESIRSIQTFFPQFLDSQKDAVREALLADRANRGSPVSTVVGVVADILTTAVVEEVGKELGVPTYLFHPSSAAFLGQLLSFPAEFRPEVAAGDPDGEITFPSYVNPVPNKLLPSIMLDGEGYATVNDHIRRFRKMKGIVLNSYVEIEARAVRYLEGTNMAPGNSSPPVFCVGPVIDAKGQGKLGEITTNSSIEKIMTWLDDQPRNSVVLLCFGSVGSFSDAQLKEIAAGLELAEHQRFLWVIREAPSKEAPGMPKDYLDYSESGGLAGKLGEGFLDRTKGRGIVCGWVPQAAVLAHAAVGGFVSHCGWNSVLESLWHGVPVLAWPMYAEQQMNAFYLATELGLAVEMRVDYRMEEDTVVKGDEIAKKIERVMDGNSETRRKVKEMSEAARRAVVEGGSSFDAFGGFVDLIMKNKPID</sequence>
<dbReference type="InterPro" id="IPR035595">
    <property type="entry name" value="UDP_glycos_trans_CS"/>
</dbReference>
<dbReference type="AlphaFoldDB" id="A0AAV2C7L8"/>
<accession>A0AAV2C7L8</accession>
<keyword evidence="8" id="KW-1185">Reference proteome</keyword>
<comment type="pathway">
    <text evidence="1">Pigment biosynthesis; anthocyanin biosynthesis.</text>
</comment>
<dbReference type="PANTHER" id="PTHR48048:SF45">
    <property type="entry name" value="GLYCOSYLTRANSFERASE"/>
    <property type="match status" value="1"/>
</dbReference>
<dbReference type="SUPFAM" id="SSF53756">
    <property type="entry name" value="UDP-Glycosyltransferase/glycogen phosphorylase"/>
    <property type="match status" value="1"/>
</dbReference>
<evidence type="ECO:0000256" key="5">
    <source>
        <dbReference type="RuleBase" id="RU003718"/>
    </source>
</evidence>
<dbReference type="CDD" id="cd03784">
    <property type="entry name" value="GT1_Gtf-like"/>
    <property type="match status" value="1"/>
</dbReference>
<dbReference type="EC" id="2.4.1.-" evidence="6"/>
<dbReference type="Pfam" id="PF00201">
    <property type="entry name" value="UDPGT"/>
    <property type="match status" value="1"/>
</dbReference>
<proteinExistence type="inferred from homology"/>
<dbReference type="PROSITE" id="PS00375">
    <property type="entry name" value="UDPGT"/>
    <property type="match status" value="1"/>
</dbReference>
<evidence type="ECO:0000313" key="8">
    <source>
        <dbReference type="Proteomes" id="UP001497516"/>
    </source>
</evidence>
<evidence type="ECO:0000256" key="6">
    <source>
        <dbReference type="RuleBase" id="RU362057"/>
    </source>
</evidence>
<evidence type="ECO:0000256" key="1">
    <source>
        <dbReference type="ARBA" id="ARBA00004935"/>
    </source>
</evidence>
<dbReference type="EMBL" id="OZ034813">
    <property type="protein sequence ID" value="CAL1352174.1"/>
    <property type="molecule type" value="Genomic_DNA"/>
</dbReference>
<gene>
    <name evidence="7" type="ORF">LTRI10_LOCUS164</name>
</gene>
<dbReference type="InterPro" id="IPR050481">
    <property type="entry name" value="UDP-glycosyltransf_plant"/>
</dbReference>
<keyword evidence="3 5" id="KW-0808">Transferase</keyword>
<protein>
    <recommendedName>
        <fullName evidence="6">Glycosyltransferase</fullName>
        <ecNumber evidence="6">2.4.1.-</ecNumber>
    </recommendedName>
</protein>
<dbReference type="Gene3D" id="3.40.50.2000">
    <property type="entry name" value="Glycogen Phosphorylase B"/>
    <property type="match status" value="2"/>
</dbReference>